<evidence type="ECO:0000313" key="3">
    <source>
        <dbReference type="Proteomes" id="UP000010367"/>
    </source>
</evidence>
<dbReference type="InParanoid" id="K9TRN6"/>
<proteinExistence type="predicted"/>
<name>K9TRN6_9CYAN</name>
<dbReference type="KEGG" id="oac:Oscil6304_5307"/>
<reference evidence="2 3" key="1">
    <citation type="submission" date="2012-06" db="EMBL/GenBank/DDBJ databases">
        <title>Finished chromosome of genome of Oscillatoria acuminata PCC 6304.</title>
        <authorList>
            <consortium name="US DOE Joint Genome Institute"/>
            <person name="Gugger M."/>
            <person name="Coursin T."/>
            <person name="Rippka R."/>
            <person name="Tandeau De Marsac N."/>
            <person name="Huntemann M."/>
            <person name="Wei C.-L."/>
            <person name="Han J."/>
            <person name="Detter J.C."/>
            <person name="Han C."/>
            <person name="Tapia R."/>
            <person name="Davenport K."/>
            <person name="Daligault H."/>
            <person name="Erkkila T."/>
            <person name="Gu W."/>
            <person name="Munk A.C.C."/>
            <person name="Teshima H."/>
            <person name="Xu Y."/>
            <person name="Chain P."/>
            <person name="Chen A."/>
            <person name="Krypides N."/>
            <person name="Mavromatis K."/>
            <person name="Markowitz V."/>
            <person name="Szeto E."/>
            <person name="Ivanova N."/>
            <person name="Mikhailova N."/>
            <person name="Ovchinnikova G."/>
            <person name="Pagani I."/>
            <person name="Pati A."/>
            <person name="Goodwin L."/>
            <person name="Peters L."/>
            <person name="Pitluck S."/>
            <person name="Woyke T."/>
            <person name="Kerfeld C."/>
        </authorList>
    </citation>
    <scope>NUCLEOTIDE SEQUENCE [LARGE SCALE GENOMIC DNA]</scope>
    <source>
        <strain evidence="2 3">PCC 6304</strain>
    </source>
</reference>
<protein>
    <submittedName>
        <fullName evidence="2">Penicillin-binding protein, beta-lactamase class C</fullName>
    </submittedName>
</protein>
<sequence length="359" mass="39099">MMNLNSVLEPIQGRYHLPALGAAIVTSQGLSAIGAVGERKYGSGIPVTIDDLFHLGSCTKAMTATLMGILVEAGTLQWETTLAQIFESEHEMLPIYRSITLQQLLSHQAGFPGWDEPWLAGKTQLEMFDLPGSIQQQRQAYLKLALQEPPTVPIGEFHYSNMGYTVAAAMAEQVMNASWDELITTQLFQPLAMTRVGFGPMGTPGQIDQPWQHFEENGEIEAIAPEPEHDNPPLISPAGRVHASVEDWGKFISLHLQGEQGGSTLLSPETLQKLHTPALESGSIQAGTADSYGLGWMVTERDWGRGRVLYHNGSNTLNFALVWIAPQRDFAILVVTNQGGEQAFRGTDEAVGALLLEVG</sequence>
<dbReference type="RefSeq" id="WP_015151408.1">
    <property type="nucleotide sequence ID" value="NC_019693.1"/>
</dbReference>
<organism evidence="2 3">
    <name type="scientific">Oscillatoria acuminata PCC 6304</name>
    <dbReference type="NCBI Taxonomy" id="56110"/>
    <lineage>
        <taxon>Bacteria</taxon>
        <taxon>Bacillati</taxon>
        <taxon>Cyanobacteriota</taxon>
        <taxon>Cyanophyceae</taxon>
        <taxon>Oscillatoriophycideae</taxon>
        <taxon>Oscillatoriales</taxon>
        <taxon>Oscillatoriaceae</taxon>
        <taxon>Oscillatoria</taxon>
    </lineage>
</organism>
<dbReference type="Proteomes" id="UP000010367">
    <property type="component" value="Chromosome"/>
</dbReference>
<dbReference type="InterPro" id="IPR050491">
    <property type="entry name" value="AmpC-like"/>
</dbReference>
<accession>K9TRN6</accession>
<evidence type="ECO:0000259" key="1">
    <source>
        <dbReference type="Pfam" id="PF00144"/>
    </source>
</evidence>
<dbReference type="PANTHER" id="PTHR46825:SF15">
    <property type="entry name" value="BETA-LACTAMASE-RELATED DOMAIN-CONTAINING PROTEIN"/>
    <property type="match status" value="1"/>
</dbReference>
<evidence type="ECO:0000313" key="2">
    <source>
        <dbReference type="EMBL" id="AFY84796.1"/>
    </source>
</evidence>
<dbReference type="AlphaFoldDB" id="K9TRN6"/>
<dbReference type="InterPro" id="IPR012338">
    <property type="entry name" value="Beta-lactam/transpept-like"/>
</dbReference>
<dbReference type="HOGENOM" id="CLU_020027_14_4_3"/>
<keyword evidence="3" id="KW-1185">Reference proteome</keyword>
<gene>
    <name evidence="2" type="ORF">Oscil6304_5307</name>
</gene>
<dbReference type="Gene3D" id="3.40.710.10">
    <property type="entry name" value="DD-peptidase/beta-lactamase superfamily"/>
    <property type="match status" value="1"/>
</dbReference>
<dbReference type="SUPFAM" id="SSF56601">
    <property type="entry name" value="beta-lactamase/transpeptidase-like"/>
    <property type="match status" value="1"/>
</dbReference>
<dbReference type="InterPro" id="IPR001466">
    <property type="entry name" value="Beta-lactam-related"/>
</dbReference>
<feature type="domain" description="Beta-lactamase-related" evidence="1">
    <location>
        <begin position="5"/>
        <end position="351"/>
    </location>
</feature>
<dbReference type="OrthoDB" id="2851198at2"/>
<dbReference type="STRING" id="56110.Oscil6304_5307"/>
<dbReference type="Pfam" id="PF00144">
    <property type="entry name" value="Beta-lactamase"/>
    <property type="match status" value="1"/>
</dbReference>
<dbReference type="PANTHER" id="PTHR46825">
    <property type="entry name" value="D-ALANYL-D-ALANINE-CARBOXYPEPTIDASE/ENDOPEPTIDASE AMPH"/>
    <property type="match status" value="1"/>
</dbReference>
<dbReference type="EMBL" id="CP003607">
    <property type="protein sequence ID" value="AFY84796.1"/>
    <property type="molecule type" value="Genomic_DNA"/>
</dbReference>
<dbReference type="eggNOG" id="COG1680">
    <property type="taxonomic scope" value="Bacteria"/>
</dbReference>